<feature type="region of interest" description="Disordered" evidence="1">
    <location>
        <begin position="83"/>
        <end position="214"/>
    </location>
</feature>
<evidence type="ECO:0000313" key="3">
    <source>
        <dbReference type="Proteomes" id="UP000215127"/>
    </source>
</evidence>
<organism evidence="2 3">
    <name type="scientific">Zymoseptoria tritici (strain ST99CH_3D7)</name>
    <dbReference type="NCBI Taxonomy" id="1276538"/>
    <lineage>
        <taxon>Eukaryota</taxon>
        <taxon>Fungi</taxon>
        <taxon>Dikarya</taxon>
        <taxon>Ascomycota</taxon>
        <taxon>Pezizomycotina</taxon>
        <taxon>Dothideomycetes</taxon>
        <taxon>Dothideomycetidae</taxon>
        <taxon>Mycosphaerellales</taxon>
        <taxon>Mycosphaerellaceae</taxon>
        <taxon>Zymoseptoria</taxon>
    </lineage>
</organism>
<reference evidence="2 3" key="1">
    <citation type="submission" date="2016-06" db="EMBL/GenBank/DDBJ databases">
        <authorList>
            <person name="Kjaerup R.B."/>
            <person name="Dalgaard T.S."/>
            <person name="Juul-Madsen H.R."/>
        </authorList>
    </citation>
    <scope>NUCLEOTIDE SEQUENCE [LARGE SCALE GENOMIC DNA]</scope>
</reference>
<dbReference type="EMBL" id="LT853699">
    <property type="protein sequence ID" value="SMQ53263.1"/>
    <property type="molecule type" value="Genomic_DNA"/>
</dbReference>
<name>A0A1X7S0Q6_ZYMT9</name>
<feature type="compositionally biased region" description="Low complexity" evidence="1">
    <location>
        <begin position="118"/>
        <end position="128"/>
    </location>
</feature>
<sequence>MASSTVHGCTQCSFTTASLQAINVHVTTSNTEMKLWCCPGCGVHFCHATDLKSHFNPCRKFGTWRTTMKWGRDLDNNGRVQSACEVTKERAGATAGRTSSSQQASQAVATAPHPPTKTAPSKAAFSRRAPPKRAPPKKTYDNGQQQIGNRRKRASEEEEQSDDDPAAANEDKSPFNPPRTRQASPPSKRCRTTRNATPNPSTGGPDGNETSAANFMLASWPTGIGLLNETPNNVSPATVAEREALETAYANAELRDWMVGFGPGITLDDGSDESTFNSKEALERGGLTFEEWNERGEGQRG</sequence>
<feature type="compositionally biased region" description="Polar residues" evidence="1">
    <location>
        <begin position="193"/>
        <end position="213"/>
    </location>
</feature>
<accession>A0A1X7S0Q6</accession>
<protein>
    <recommendedName>
        <fullName evidence="4">C2H2-type domain-containing protein</fullName>
    </recommendedName>
</protein>
<dbReference type="AlphaFoldDB" id="A0A1X7S0Q6"/>
<proteinExistence type="predicted"/>
<keyword evidence="3" id="KW-1185">Reference proteome</keyword>
<evidence type="ECO:0008006" key="4">
    <source>
        <dbReference type="Google" id="ProtNLM"/>
    </source>
</evidence>
<dbReference type="Proteomes" id="UP000215127">
    <property type="component" value="Chromosome 8"/>
</dbReference>
<evidence type="ECO:0000256" key="1">
    <source>
        <dbReference type="SAM" id="MobiDB-lite"/>
    </source>
</evidence>
<evidence type="ECO:0000313" key="2">
    <source>
        <dbReference type="EMBL" id="SMQ53263.1"/>
    </source>
</evidence>
<feature type="compositionally biased region" description="Low complexity" evidence="1">
    <location>
        <begin position="93"/>
        <end position="111"/>
    </location>
</feature>
<feature type="compositionally biased region" description="Acidic residues" evidence="1">
    <location>
        <begin position="156"/>
        <end position="165"/>
    </location>
</feature>
<gene>
    <name evidence="2" type="ORF">ZT3D7_G8416</name>
</gene>